<organism evidence="3 4">
    <name type="scientific">Fluviicola taffensis (strain DSM 16823 / NCIMB 13979 / RW262)</name>
    <dbReference type="NCBI Taxonomy" id="755732"/>
    <lineage>
        <taxon>Bacteria</taxon>
        <taxon>Pseudomonadati</taxon>
        <taxon>Bacteroidota</taxon>
        <taxon>Flavobacteriia</taxon>
        <taxon>Flavobacteriales</taxon>
        <taxon>Crocinitomicaceae</taxon>
        <taxon>Fluviicola</taxon>
    </lineage>
</organism>
<proteinExistence type="predicted"/>
<evidence type="ECO:0000313" key="4">
    <source>
        <dbReference type="Proteomes" id="UP000007463"/>
    </source>
</evidence>
<feature type="transmembrane region" description="Helical" evidence="2">
    <location>
        <begin position="195"/>
        <end position="224"/>
    </location>
</feature>
<protein>
    <submittedName>
        <fullName evidence="3">Uncharacterized protein</fullName>
    </submittedName>
</protein>
<dbReference type="PROSITE" id="PS51257">
    <property type="entry name" value="PROKAR_LIPOPROTEIN"/>
    <property type="match status" value="1"/>
</dbReference>
<sequence>MKDLTKLFILLFSIAVVFCSCTVTKRHFGKGYYIEWNQKHRTAETNSSEKIVSSEEISPAETGSQKDTIQVISNESAQEIRPVIESIEQQEPVKKQEKPRILKKLLEKKLEKIADKLNPRPDDRWDMEDEEPKIHPLTWAIMGVLTLGVACIGLMMVNIFFIFGVGGFAFIGLILGIIALVSVKKHPEKYKKRRLTKFFALFTIIAGSIVVGVLGLFFLLAYLLY</sequence>
<reference evidence="4" key="2">
    <citation type="submission" date="2011-02" db="EMBL/GenBank/DDBJ databases">
        <title>The complete genome of Fluviicola taffensis DSM 16823.</title>
        <authorList>
            <consortium name="US DOE Joint Genome Institute (JGI-PGF)"/>
            <person name="Lucas S."/>
            <person name="Copeland A."/>
            <person name="Lapidus A."/>
            <person name="Bruce D."/>
            <person name="Goodwin L."/>
            <person name="Pitluck S."/>
            <person name="Kyrpides N."/>
            <person name="Mavromatis K."/>
            <person name="Ivanova N."/>
            <person name="Mikhailova N."/>
            <person name="Pagani I."/>
            <person name="Chertkov O."/>
            <person name="Detter J.C."/>
            <person name="Han C."/>
            <person name="Tapia R."/>
            <person name="Land M."/>
            <person name="Hauser L."/>
            <person name="Markowitz V."/>
            <person name="Cheng J.-F."/>
            <person name="Hugenholtz P."/>
            <person name="Woyke T."/>
            <person name="Wu D."/>
            <person name="Tindall B."/>
            <person name="Pomrenke H.G."/>
            <person name="Brambilla E."/>
            <person name="Klenk H.-P."/>
            <person name="Eisen J.A."/>
        </authorList>
    </citation>
    <scope>NUCLEOTIDE SEQUENCE [LARGE SCALE GENOMIC DNA]</scope>
    <source>
        <strain evidence="4">DSM 16823 / RW262 / RW262</strain>
    </source>
</reference>
<feature type="region of interest" description="Disordered" evidence="1">
    <location>
        <begin position="44"/>
        <end position="65"/>
    </location>
</feature>
<accession>F2IF89</accession>
<name>F2IF89_FLUTR</name>
<dbReference type="AlphaFoldDB" id="F2IF89"/>
<evidence type="ECO:0000256" key="2">
    <source>
        <dbReference type="SAM" id="Phobius"/>
    </source>
</evidence>
<keyword evidence="2" id="KW-0472">Membrane</keyword>
<feature type="compositionally biased region" description="Low complexity" evidence="1">
    <location>
        <begin position="48"/>
        <end position="57"/>
    </location>
</feature>
<feature type="transmembrane region" description="Helical" evidence="2">
    <location>
        <begin position="161"/>
        <end position="183"/>
    </location>
</feature>
<dbReference type="KEGG" id="fte:Fluta_1571"/>
<dbReference type="OrthoDB" id="9933677at2"/>
<evidence type="ECO:0000256" key="1">
    <source>
        <dbReference type="SAM" id="MobiDB-lite"/>
    </source>
</evidence>
<dbReference type="RefSeq" id="WP_013686334.1">
    <property type="nucleotide sequence ID" value="NC_015321.1"/>
</dbReference>
<feature type="transmembrane region" description="Helical" evidence="2">
    <location>
        <begin position="137"/>
        <end position="155"/>
    </location>
</feature>
<keyword evidence="4" id="KW-1185">Reference proteome</keyword>
<gene>
    <name evidence="3" type="ordered locus">Fluta_1571</name>
</gene>
<keyword evidence="2" id="KW-1133">Transmembrane helix</keyword>
<feature type="transmembrane region" description="Helical" evidence="2">
    <location>
        <begin position="6"/>
        <end position="24"/>
    </location>
</feature>
<evidence type="ECO:0000313" key="3">
    <source>
        <dbReference type="EMBL" id="AEA43563.1"/>
    </source>
</evidence>
<dbReference type="Proteomes" id="UP000007463">
    <property type="component" value="Chromosome"/>
</dbReference>
<keyword evidence="2" id="KW-0812">Transmembrane</keyword>
<dbReference type="EMBL" id="CP002542">
    <property type="protein sequence ID" value="AEA43563.1"/>
    <property type="molecule type" value="Genomic_DNA"/>
</dbReference>
<reference evidence="3 4" key="1">
    <citation type="journal article" date="2011" name="Stand. Genomic Sci.">
        <title>Complete genome sequence of the gliding freshwater bacterium Fluviicola taffensis type strain (RW262).</title>
        <authorList>
            <person name="Woyke T."/>
            <person name="Chertkov O."/>
            <person name="Lapidus A."/>
            <person name="Nolan M."/>
            <person name="Lucas S."/>
            <person name="Del Rio T.G."/>
            <person name="Tice H."/>
            <person name="Cheng J.F."/>
            <person name="Tapia R."/>
            <person name="Han C."/>
            <person name="Goodwin L."/>
            <person name="Pitluck S."/>
            <person name="Liolios K."/>
            <person name="Pagani I."/>
            <person name="Ivanova N."/>
            <person name="Huntemann M."/>
            <person name="Mavromatis K."/>
            <person name="Mikhailova N."/>
            <person name="Pati A."/>
            <person name="Chen A."/>
            <person name="Palaniappan K."/>
            <person name="Land M."/>
            <person name="Hauser L."/>
            <person name="Brambilla E.M."/>
            <person name="Rohde M."/>
            <person name="Mwirichia R."/>
            <person name="Sikorski J."/>
            <person name="Tindall B.J."/>
            <person name="Goker M."/>
            <person name="Bristow J."/>
            <person name="Eisen J.A."/>
            <person name="Markowitz V."/>
            <person name="Hugenholtz P."/>
            <person name="Klenk H.P."/>
            <person name="Kyrpides N.C."/>
        </authorList>
    </citation>
    <scope>NUCLEOTIDE SEQUENCE [LARGE SCALE GENOMIC DNA]</scope>
    <source>
        <strain evidence="4">DSM 16823 / RW262 / RW262</strain>
    </source>
</reference>
<dbReference type="HOGENOM" id="CLU_1228427_0_0_10"/>